<gene>
    <name evidence="3" type="ORF">ACFOLG_11135</name>
</gene>
<dbReference type="RefSeq" id="WP_386091718.1">
    <property type="nucleotide sequence ID" value="NZ_JBHRXN010000030.1"/>
</dbReference>
<feature type="signal peptide" evidence="2">
    <location>
        <begin position="1"/>
        <end position="22"/>
    </location>
</feature>
<evidence type="ECO:0000256" key="2">
    <source>
        <dbReference type="SAM" id="SignalP"/>
    </source>
</evidence>
<keyword evidence="2" id="KW-0732">Signal</keyword>
<reference evidence="4" key="1">
    <citation type="journal article" date="2019" name="Int. J. Syst. Evol. Microbiol.">
        <title>The Global Catalogue of Microorganisms (GCM) 10K type strain sequencing project: providing services to taxonomists for standard genome sequencing and annotation.</title>
        <authorList>
            <consortium name="The Broad Institute Genomics Platform"/>
            <consortium name="The Broad Institute Genome Sequencing Center for Infectious Disease"/>
            <person name="Wu L."/>
            <person name="Ma J."/>
        </authorList>
    </citation>
    <scope>NUCLEOTIDE SEQUENCE [LARGE SCALE GENOMIC DNA]</scope>
    <source>
        <strain evidence="4">KCTC 42742</strain>
    </source>
</reference>
<feature type="region of interest" description="Disordered" evidence="1">
    <location>
        <begin position="74"/>
        <end position="119"/>
    </location>
</feature>
<evidence type="ECO:0000256" key="1">
    <source>
        <dbReference type="SAM" id="MobiDB-lite"/>
    </source>
</evidence>
<sequence length="119" mass="13868">MNRLFPTLLLCIAANLGSAALAAPPFFAGPPQFRDQQDGIDSQRLRELRLREAIDRGELNREEAKRLRQYYRRHEALRPYPPQPGMASQPYGRQPGEKDWRRWRKKQDRLNALPFAAPD</sequence>
<proteinExistence type="predicted"/>
<evidence type="ECO:0000313" key="3">
    <source>
        <dbReference type="EMBL" id="MFC3532738.1"/>
    </source>
</evidence>
<comment type="caution">
    <text evidence="3">The sequence shown here is derived from an EMBL/GenBank/DDBJ whole genome shotgun (WGS) entry which is preliminary data.</text>
</comment>
<protein>
    <submittedName>
        <fullName evidence="3">Uncharacterized protein</fullName>
    </submittedName>
</protein>
<dbReference type="EMBL" id="JBHRXN010000030">
    <property type="protein sequence ID" value="MFC3532738.1"/>
    <property type="molecule type" value="Genomic_DNA"/>
</dbReference>
<name>A0ABV7RGM0_9NEIS</name>
<organism evidence="3 4">
    <name type="scientific">Vogesella facilis</name>
    <dbReference type="NCBI Taxonomy" id="1655232"/>
    <lineage>
        <taxon>Bacteria</taxon>
        <taxon>Pseudomonadati</taxon>
        <taxon>Pseudomonadota</taxon>
        <taxon>Betaproteobacteria</taxon>
        <taxon>Neisseriales</taxon>
        <taxon>Chromobacteriaceae</taxon>
        <taxon>Vogesella</taxon>
    </lineage>
</organism>
<accession>A0ABV7RGM0</accession>
<feature type="chain" id="PRO_5046005691" evidence="2">
    <location>
        <begin position="23"/>
        <end position="119"/>
    </location>
</feature>
<evidence type="ECO:0000313" key="4">
    <source>
        <dbReference type="Proteomes" id="UP001595741"/>
    </source>
</evidence>
<keyword evidence="4" id="KW-1185">Reference proteome</keyword>
<dbReference type="Proteomes" id="UP001595741">
    <property type="component" value="Unassembled WGS sequence"/>
</dbReference>